<dbReference type="Proteomes" id="UP000297910">
    <property type="component" value="Unassembled WGS sequence"/>
</dbReference>
<dbReference type="AlphaFoldDB" id="A0A4Z1FTD0"/>
<gene>
    <name evidence="1" type="ORF">BPAE_0033g00570</name>
</gene>
<dbReference type="EMBL" id="PQXI01000033">
    <property type="protein sequence ID" value="TGO28054.1"/>
    <property type="molecule type" value="Genomic_DNA"/>
</dbReference>
<organism evidence="1 2">
    <name type="scientific">Botrytis paeoniae</name>
    <dbReference type="NCBI Taxonomy" id="278948"/>
    <lineage>
        <taxon>Eukaryota</taxon>
        <taxon>Fungi</taxon>
        <taxon>Dikarya</taxon>
        <taxon>Ascomycota</taxon>
        <taxon>Pezizomycotina</taxon>
        <taxon>Leotiomycetes</taxon>
        <taxon>Helotiales</taxon>
        <taxon>Sclerotiniaceae</taxon>
        <taxon>Botrytis</taxon>
    </lineage>
</organism>
<evidence type="ECO:0000313" key="2">
    <source>
        <dbReference type="Proteomes" id="UP000297910"/>
    </source>
</evidence>
<name>A0A4Z1FTD0_9HELO</name>
<reference evidence="1 2" key="1">
    <citation type="submission" date="2017-12" db="EMBL/GenBank/DDBJ databases">
        <title>Comparative genomics of Botrytis spp.</title>
        <authorList>
            <person name="Valero-Jimenez C.A."/>
            <person name="Tapia P."/>
            <person name="Veloso J."/>
            <person name="Silva-Moreno E."/>
            <person name="Staats M."/>
            <person name="Valdes J.H."/>
            <person name="Van Kan J.A.L."/>
        </authorList>
    </citation>
    <scope>NUCLEOTIDE SEQUENCE [LARGE SCALE GENOMIC DNA]</scope>
    <source>
        <strain evidence="1 2">Bp0003</strain>
    </source>
</reference>
<accession>A0A4Z1FTD0</accession>
<evidence type="ECO:0000313" key="1">
    <source>
        <dbReference type="EMBL" id="TGO28054.1"/>
    </source>
</evidence>
<protein>
    <submittedName>
        <fullName evidence="1">Uncharacterized protein</fullName>
    </submittedName>
</protein>
<comment type="caution">
    <text evidence="1">The sequence shown here is derived from an EMBL/GenBank/DDBJ whole genome shotgun (WGS) entry which is preliminary data.</text>
</comment>
<proteinExistence type="predicted"/>
<keyword evidence="2" id="KW-1185">Reference proteome</keyword>
<sequence length="206" mass="23065">MGFQAYSDNAAIRIPMLKLKHYSTFYWEEGGIEQRGFTKEEVLSLQVIEAKSDLGTPSTMLQGAGLTLSISFADKIADTHIYQPTEEKPDRRIFLRDATVDESEAGMRSRSKLTCGWCKLDPSVSIKNSERSWTNLSALLKHRNSGFHAPKLRNVYDTVHSHVAEQNLTTEKTGRHHETTETVPQQLVEVKNIVVSSNRGSENGTG</sequence>